<protein>
    <submittedName>
        <fullName evidence="14">Metabotropic glutamate receptor 3-like</fullName>
    </submittedName>
</protein>
<accession>A0ABM0MLR8</accession>
<dbReference type="Proteomes" id="UP000694865">
    <property type="component" value="Unplaced"/>
</dbReference>
<dbReference type="PROSITE" id="PS50259">
    <property type="entry name" value="G_PROTEIN_RECEP_F3_4"/>
    <property type="match status" value="1"/>
</dbReference>
<keyword evidence="10" id="KW-0807">Transducer</keyword>
<dbReference type="InterPro" id="IPR001828">
    <property type="entry name" value="ANF_lig-bd_rcpt"/>
</dbReference>
<dbReference type="PROSITE" id="PS00979">
    <property type="entry name" value="G_PROTEIN_RECEP_F3_1"/>
    <property type="match status" value="1"/>
</dbReference>
<dbReference type="Pfam" id="PF00003">
    <property type="entry name" value="7tm_3"/>
    <property type="match status" value="1"/>
</dbReference>
<keyword evidence="5 11" id="KW-1133">Transmembrane helix</keyword>
<evidence type="ECO:0000256" key="6">
    <source>
        <dbReference type="ARBA" id="ARBA00023040"/>
    </source>
</evidence>
<gene>
    <name evidence="14" type="primary">LOC100370120</name>
</gene>
<dbReference type="PANTHER" id="PTHR24060">
    <property type="entry name" value="METABOTROPIC GLUTAMATE RECEPTOR"/>
    <property type="match status" value="1"/>
</dbReference>
<evidence type="ECO:0000256" key="2">
    <source>
        <dbReference type="ARBA" id="ARBA00007242"/>
    </source>
</evidence>
<dbReference type="InterPro" id="IPR000337">
    <property type="entry name" value="GPCR_3"/>
</dbReference>
<evidence type="ECO:0000256" key="11">
    <source>
        <dbReference type="SAM" id="Phobius"/>
    </source>
</evidence>
<feature type="transmembrane region" description="Helical" evidence="11">
    <location>
        <begin position="661"/>
        <end position="681"/>
    </location>
</feature>
<dbReference type="Pfam" id="PF01094">
    <property type="entry name" value="ANF_receptor"/>
    <property type="match status" value="1"/>
</dbReference>
<dbReference type="InterPro" id="IPR017979">
    <property type="entry name" value="GPCR_3_CS"/>
</dbReference>
<keyword evidence="6" id="KW-0297">G-protein coupled receptor</keyword>
<keyword evidence="9" id="KW-0325">Glycoprotein</keyword>
<evidence type="ECO:0000256" key="5">
    <source>
        <dbReference type="ARBA" id="ARBA00022989"/>
    </source>
</evidence>
<dbReference type="GeneID" id="100370120"/>
<feature type="transmembrane region" description="Helical" evidence="11">
    <location>
        <begin position="758"/>
        <end position="778"/>
    </location>
</feature>
<dbReference type="InterPro" id="IPR011500">
    <property type="entry name" value="GPCR_3_9-Cys_dom"/>
</dbReference>
<evidence type="ECO:0000256" key="1">
    <source>
        <dbReference type="ARBA" id="ARBA00004651"/>
    </source>
</evidence>
<feature type="domain" description="G-protein coupled receptors family 3 profile" evidence="12">
    <location>
        <begin position="598"/>
        <end position="864"/>
    </location>
</feature>
<keyword evidence="8" id="KW-0675">Receptor</keyword>
<comment type="similarity">
    <text evidence="2">Belongs to the G-protein coupled receptor 3 family.</text>
</comment>
<reference evidence="14" key="1">
    <citation type="submission" date="2025-08" db="UniProtKB">
        <authorList>
            <consortium name="RefSeq"/>
        </authorList>
    </citation>
    <scope>IDENTIFICATION</scope>
    <source>
        <tissue evidence="14">Testes</tissue>
    </source>
</reference>
<dbReference type="PRINTS" id="PR00593">
    <property type="entry name" value="MTABOTROPICR"/>
</dbReference>
<feature type="transmembrane region" description="Helical" evidence="11">
    <location>
        <begin position="711"/>
        <end position="731"/>
    </location>
</feature>
<evidence type="ECO:0000256" key="10">
    <source>
        <dbReference type="ARBA" id="ARBA00023224"/>
    </source>
</evidence>
<proteinExistence type="inferred from homology"/>
<evidence type="ECO:0000313" key="14">
    <source>
        <dbReference type="RefSeq" id="XP_006820959.1"/>
    </source>
</evidence>
<evidence type="ECO:0000256" key="3">
    <source>
        <dbReference type="ARBA" id="ARBA00022475"/>
    </source>
</evidence>
<keyword evidence="3" id="KW-1003">Cell membrane</keyword>
<evidence type="ECO:0000313" key="13">
    <source>
        <dbReference type="Proteomes" id="UP000694865"/>
    </source>
</evidence>
<feature type="transmembrane region" description="Helical" evidence="11">
    <location>
        <begin position="790"/>
        <end position="812"/>
    </location>
</feature>
<dbReference type="InterPro" id="IPR028082">
    <property type="entry name" value="Peripla_BP_I"/>
</dbReference>
<evidence type="ECO:0000256" key="7">
    <source>
        <dbReference type="ARBA" id="ARBA00023136"/>
    </source>
</evidence>
<dbReference type="InterPro" id="IPR050726">
    <property type="entry name" value="mGluR"/>
</dbReference>
<dbReference type="Gene3D" id="3.40.50.2300">
    <property type="match status" value="2"/>
</dbReference>
<organism evidence="13 14">
    <name type="scientific">Saccoglossus kowalevskii</name>
    <name type="common">Acorn worm</name>
    <dbReference type="NCBI Taxonomy" id="10224"/>
    <lineage>
        <taxon>Eukaryota</taxon>
        <taxon>Metazoa</taxon>
        <taxon>Hemichordata</taxon>
        <taxon>Enteropneusta</taxon>
        <taxon>Harrimaniidae</taxon>
        <taxon>Saccoglossus</taxon>
    </lineage>
</organism>
<dbReference type="SUPFAM" id="SSF53822">
    <property type="entry name" value="Periplasmic binding protein-like I"/>
    <property type="match status" value="1"/>
</dbReference>
<feature type="transmembrane region" description="Helical" evidence="11">
    <location>
        <begin position="824"/>
        <end position="849"/>
    </location>
</feature>
<keyword evidence="4 11" id="KW-0812">Transmembrane</keyword>
<dbReference type="InterPro" id="IPR000162">
    <property type="entry name" value="GPCR_3_mtglu_rcpt"/>
</dbReference>
<feature type="transmembrane region" description="Helical" evidence="11">
    <location>
        <begin position="597"/>
        <end position="624"/>
    </location>
</feature>
<dbReference type="PRINTS" id="PR00248">
    <property type="entry name" value="GPCRMGR"/>
</dbReference>
<name>A0ABM0MLR8_SACKO</name>
<keyword evidence="7 11" id="KW-0472">Membrane</keyword>
<dbReference type="Gene3D" id="2.10.50.30">
    <property type="entry name" value="GPCR, family 3, nine cysteines domain"/>
    <property type="match status" value="1"/>
</dbReference>
<evidence type="ECO:0000256" key="8">
    <source>
        <dbReference type="ARBA" id="ARBA00023170"/>
    </source>
</evidence>
<dbReference type="InterPro" id="IPR017978">
    <property type="entry name" value="GPCR_3_C"/>
</dbReference>
<dbReference type="PROSITE" id="PS00981">
    <property type="entry name" value="G_PROTEIN_RECEP_F3_3"/>
    <property type="match status" value="1"/>
</dbReference>
<sequence length="903" mass="101533">MHKQVYPHLRWCKRSITSLVYVLACQYLYITFVNGNESGSGYGPSNAYEDGDLIIGGLFPVHEKGENDIPCGPINANRGIQRLEAMLFAIDRINDDPTLLPGIKIGANILDTCSRDTYALEQSLEFIRSSLTNIELQTQLTCINGTESFTDLPKPVAGVIGGAYSSVSIQVANLLRLFHIPQVSYASTSAKLTDKTRYEFFARTVPPDNFQAKAIAEVVLRFNWTYVSTVASEGQYGEMGISQFLREARNRDICIATSNVIPTSSDSSTYDDVIHAIKRIPNARAVILFTRSDDTTGVLTAAKRANLSENFIWIASDGWGKQELPVINNEEVAEGAITLELQALRVDSFDEYFLKLNPWGNSRNPWFVEYWEQIFKCSIGIDSGFSNNTNPPCPDDKDLTSTDYYQDSKVQFVIDAVYAVAHALHNMHERLCPHTNKICAAMDPIKGEELYREILNVSFKDMVKSQVSFDEQGDGLGRYDIMNFQKDQHTGLYAYKKVGHWANVLYLDPSLVRFNPRLPKHGEGIFPYSQCSLPCMRGEVKHVREGESCCWICTKCQPWEYLKDEFTCVDCGNGSFPTNDLKGCYKLPKQHMEWHEVWSIIPTAIAIFGFIWTWIVIGIFLVHNDTPVVKASGRELSYLLLTGILMCYLLTFPLLCKPSAIVCGVQRFGLGLSFCICYAALLTKTNRISRIFNSAQRSAQRPKYISPQSQLVICFCIIAVQLIGEVIWFVLDPPGIRLFSPDGRRDIVILKCNIMETALIISLVYDMFLIMLCTVYAFKTRKIPENFNEAKFIGFTMYTTCIVWLSFVPIYFGTGSDFRIQTTTLSIAVSLSASVALGCLFVPKVYIIIFQPEKNVRKLSCTSATFRKPGSTYSQNHGHVFLHLHSSLAQCDSQNTDSQTSLT</sequence>
<keyword evidence="13" id="KW-1185">Reference proteome</keyword>
<evidence type="ECO:0000256" key="4">
    <source>
        <dbReference type="ARBA" id="ARBA00022692"/>
    </source>
</evidence>
<evidence type="ECO:0000256" key="9">
    <source>
        <dbReference type="ARBA" id="ARBA00023180"/>
    </source>
</evidence>
<comment type="subcellular location">
    <subcellularLocation>
        <location evidence="1">Cell membrane</location>
        <topology evidence="1">Multi-pass membrane protein</topology>
    </subcellularLocation>
</comment>
<evidence type="ECO:0000259" key="12">
    <source>
        <dbReference type="PROSITE" id="PS50259"/>
    </source>
</evidence>
<dbReference type="RefSeq" id="XP_006820959.1">
    <property type="nucleotide sequence ID" value="XM_006820896.1"/>
</dbReference>
<dbReference type="CDD" id="cd15934">
    <property type="entry name" value="7tmC_mGluRs_group2_3"/>
    <property type="match status" value="1"/>
</dbReference>
<dbReference type="InterPro" id="IPR038550">
    <property type="entry name" value="GPCR_3_9-Cys_sf"/>
</dbReference>
<feature type="transmembrane region" description="Helical" evidence="11">
    <location>
        <begin position="636"/>
        <end position="655"/>
    </location>
</feature>
<dbReference type="Pfam" id="PF07562">
    <property type="entry name" value="NCD3G"/>
    <property type="match status" value="1"/>
</dbReference>
<dbReference type="PROSITE" id="PS00980">
    <property type="entry name" value="G_PROTEIN_RECEP_F3_2"/>
    <property type="match status" value="1"/>
</dbReference>